<organism evidence="2 3">
    <name type="scientific">Aequorivita viscosa</name>
    <dbReference type="NCBI Taxonomy" id="797419"/>
    <lineage>
        <taxon>Bacteria</taxon>
        <taxon>Pseudomonadati</taxon>
        <taxon>Bacteroidota</taxon>
        <taxon>Flavobacteriia</taxon>
        <taxon>Flavobacteriales</taxon>
        <taxon>Flavobacteriaceae</taxon>
        <taxon>Aequorivita</taxon>
    </lineage>
</organism>
<proteinExistence type="predicted"/>
<evidence type="ECO:0000256" key="1">
    <source>
        <dbReference type="SAM" id="Phobius"/>
    </source>
</evidence>
<dbReference type="GO" id="GO:0016020">
    <property type="term" value="C:membrane"/>
    <property type="evidence" value="ECO:0007669"/>
    <property type="project" value="InterPro"/>
</dbReference>
<reference evidence="3" key="1">
    <citation type="submission" date="2016-11" db="EMBL/GenBank/DDBJ databases">
        <authorList>
            <person name="Varghese N."/>
            <person name="Submissions S."/>
        </authorList>
    </citation>
    <scope>NUCLEOTIDE SEQUENCE [LARGE SCALE GENOMIC DNA]</scope>
    <source>
        <strain evidence="3">DSM 26349</strain>
    </source>
</reference>
<keyword evidence="3" id="KW-1185">Reference proteome</keyword>
<name>A0A1M6M8B7_9FLAO</name>
<feature type="transmembrane region" description="Helical" evidence="1">
    <location>
        <begin position="21"/>
        <end position="47"/>
    </location>
</feature>
<dbReference type="Proteomes" id="UP000184172">
    <property type="component" value="Unassembled WGS sequence"/>
</dbReference>
<feature type="transmembrane region" description="Helical" evidence="1">
    <location>
        <begin position="133"/>
        <end position="151"/>
    </location>
</feature>
<evidence type="ECO:0000313" key="3">
    <source>
        <dbReference type="Proteomes" id="UP000184172"/>
    </source>
</evidence>
<keyword evidence="1" id="KW-0812">Transmembrane</keyword>
<feature type="transmembrane region" description="Helical" evidence="1">
    <location>
        <begin position="227"/>
        <end position="244"/>
    </location>
</feature>
<dbReference type="Pfam" id="PF05656">
    <property type="entry name" value="DUF805"/>
    <property type="match status" value="1"/>
</dbReference>
<evidence type="ECO:0000313" key="2">
    <source>
        <dbReference type="EMBL" id="SHJ79705.1"/>
    </source>
</evidence>
<dbReference type="EMBL" id="FQYV01000026">
    <property type="protein sequence ID" value="SHJ79705.1"/>
    <property type="molecule type" value="Genomic_DNA"/>
</dbReference>
<sequence length="257" mass="29806">MFKNPFSFRGRIRRTEFGVSYVIVLVSIFSMVFLVDWLEITGVHLSIHLATIYWFSFSQGAKRCHDMGKNGFYQLIPFYIFVMIFSKGENRRNKYGQDPILTELRDKESPPPVKSQKIILPQGKQMQALGSELLSGVLLTVLAVAFVIYFYDKIGWLYFILQSILIMGGYYLVLIFSFRTIAFSQLTKFFLIHRALFSLGFYLFLRSFESYSYQVTDFNFSTLAGDISNFIAIFTLTYLPYLIFKPKQTPSLIPLEA</sequence>
<gene>
    <name evidence="2" type="ORF">SAMN04487908_12610</name>
</gene>
<dbReference type="OrthoDB" id="9812349at2"/>
<keyword evidence="1" id="KW-1133">Transmembrane helix</keyword>
<dbReference type="RefSeq" id="WP_073220763.1">
    <property type="nucleotide sequence ID" value="NZ_FNNS01000023.1"/>
</dbReference>
<feature type="transmembrane region" description="Helical" evidence="1">
    <location>
        <begin position="157"/>
        <end position="177"/>
    </location>
</feature>
<dbReference type="STRING" id="797419.SAMN05216556_12310"/>
<dbReference type="InterPro" id="IPR008523">
    <property type="entry name" value="DUF805"/>
</dbReference>
<protein>
    <submittedName>
        <fullName evidence="2">Uncharacterized membrane protein YhaH, DUF805 family</fullName>
    </submittedName>
</protein>
<keyword evidence="1" id="KW-0472">Membrane</keyword>
<accession>A0A1M6M8B7</accession>
<dbReference type="AlphaFoldDB" id="A0A1M6M8B7"/>
<feature type="transmembrane region" description="Helical" evidence="1">
    <location>
        <begin position="189"/>
        <end position="207"/>
    </location>
</feature>